<feature type="chain" id="PRO_5037366968" evidence="1">
    <location>
        <begin position="24"/>
        <end position="816"/>
    </location>
</feature>
<evidence type="ECO:0000259" key="2">
    <source>
        <dbReference type="Pfam" id="PF18962"/>
    </source>
</evidence>
<dbReference type="InterPro" id="IPR036439">
    <property type="entry name" value="Dockerin_dom_sf"/>
</dbReference>
<dbReference type="GO" id="GO:0000272">
    <property type="term" value="P:polysaccharide catabolic process"/>
    <property type="evidence" value="ECO:0007669"/>
    <property type="project" value="InterPro"/>
</dbReference>
<dbReference type="EMBL" id="JACSIT010000106">
    <property type="protein sequence ID" value="MBC6994886.1"/>
    <property type="molecule type" value="Genomic_DNA"/>
</dbReference>
<gene>
    <name evidence="3" type="ORF">H9S92_11975</name>
</gene>
<sequence>MNVRLLKIALLLLLLGTVRGVSAQVQELVTVTDEPVTYTFTSRFAPVIGRAAENGTVRLVQDPTFFYTLTYTPGEDFQGSDDFLLVSFPFGVNVAFTEFRVSVLEAIISAEHDLAVTTKATPVRIPVLNNDKSNTGQISLASVPVVNAGTAEIVGEEILFTPNPGFVGLTDLNYVICTFGTCDLGTVTINVTAGPGDVGPDTVRVFSGRDGQFIFAPEGATPLSSPSNGSMIDSNGVMAYLPNEGFLGDEFLAYAVEGTPAPLVFHVTTLDVQRNKFAVEDRAYAAIDGEVKLNVLNNDLYSVFADCITFGTPRFGSVVATGRKGEVRYTPPAGWSGVDQFTYSSQAPGCEGDPEVETVYIFVSDFAPSAEETLLTVPAGIPVQVTYEVPGGEATWSVVTNPSFGALVADPLTGHISYVPSLTAAGQTDAFTIAYCLNADAQGNCQFSSRVPVRINVAAADADACFDDDCVWPGDTNNDGSVDVSDLLPIGLAMGQTGTPRLTLDPDGWSGQYSLDWTGSIDNLNFKHIDANGDQIISALDTQVVMANLGLQHRLRPAPQSFAPFEFTLVGPQEAEAGDLISFDIVAGNSNVIVIDIPGFTFPFNYNNQLVDAGSVAVSFDEDGWFGYGSPILSLAQNDRNNGRLNAAVTRTSSIAASGYGKVGNANVIVIDIPGFRDAGEEADSYTATFGGDFGYAGTNSGHLDAFRINPLEVTIKRTPATEVANFSPAAAADYLDEKLIAFPNPTSGNVTVHLNGQQRFTELQITDLTGRTLRHERGLDTNHRELFLGDLPNGLYTLTITTTDGVVNRKVKLIR</sequence>
<dbReference type="Proteomes" id="UP000650081">
    <property type="component" value="Unassembled WGS sequence"/>
</dbReference>
<dbReference type="Pfam" id="PF17963">
    <property type="entry name" value="Big_9"/>
    <property type="match status" value="1"/>
</dbReference>
<dbReference type="InterPro" id="IPR018247">
    <property type="entry name" value="EF_Hand_1_Ca_BS"/>
</dbReference>
<dbReference type="InterPro" id="IPR026444">
    <property type="entry name" value="Secre_tail"/>
</dbReference>
<proteinExistence type="predicted"/>
<name>A0A923T8U0_9BACT</name>
<evidence type="ECO:0000256" key="1">
    <source>
        <dbReference type="SAM" id="SignalP"/>
    </source>
</evidence>
<comment type="caution">
    <text evidence="3">The sequence shown here is derived from an EMBL/GenBank/DDBJ whole genome shotgun (WGS) entry which is preliminary data.</text>
</comment>
<reference evidence="3" key="1">
    <citation type="submission" date="2020-08" db="EMBL/GenBank/DDBJ databases">
        <title>Lewinella bacteria from marine environments.</title>
        <authorList>
            <person name="Zhong Y."/>
        </authorList>
    </citation>
    <scope>NUCLEOTIDE SEQUENCE</scope>
    <source>
        <strain evidence="3">KCTC 42187</strain>
    </source>
</reference>
<evidence type="ECO:0000313" key="4">
    <source>
        <dbReference type="Proteomes" id="UP000650081"/>
    </source>
</evidence>
<dbReference type="PROSITE" id="PS00018">
    <property type="entry name" value="EF_HAND_1"/>
    <property type="match status" value="1"/>
</dbReference>
<keyword evidence="4" id="KW-1185">Reference proteome</keyword>
<dbReference type="RefSeq" id="WP_187466957.1">
    <property type="nucleotide sequence ID" value="NZ_JACSIT010000106.1"/>
</dbReference>
<dbReference type="NCBIfam" id="TIGR04183">
    <property type="entry name" value="Por_Secre_tail"/>
    <property type="match status" value="1"/>
</dbReference>
<evidence type="ECO:0000313" key="3">
    <source>
        <dbReference type="EMBL" id="MBC6994886.1"/>
    </source>
</evidence>
<dbReference type="AlphaFoldDB" id="A0A923T8U0"/>
<protein>
    <submittedName>
        <fullName evidence="3">T9SS type A sorting domain-containing protein</fullName>
    </submittedName>
</protein>
<dbReference type="Pfam" id="PF18962">
    <property type="entry name" value="Por_Secre_tail"/>
    <property type="match status" value="1"/>
</dbReference>
<dbReference type="Gene3D" id="1.10.1330.10">
    <property type="entry name" value="Dockerin domain"/>
    <property type="match status" value="1"/>
</dbReference>
<feature type="domain" description="Secretion system C-terminal sorting" evidence="2">
    <location>
        <begin position="743"/>
        <end position="812"/>
    </location>
</feature>
<feature type="signal peptide" evidence="1">
    <location>
        <begin position="1"/>
        <end position="23"/>
    </location>
</feature>
<keyword evidence="1" id="KW-0732">Signal</keyword>
<dbReference type="Gene3D" id="2.60.40.3440">
    <property type="match status" value="1"/>
</dbReference>
<organism evidence="3 4">
    <name type="scientific">Neolewinella lacunae</name>
    <dbReference type="NCBI Taxonomy" id="1517758"/>
    <lineage>
        <taxon>Bacteria</taxon>
        <taxon>Pseudomonadati</taxon>
        <taxon>Bacteroidota</taxon>
        <taxon>Saprospiria</taxon>
        <taxon>Saprospirales</taxon>
        <taxon>Lewinellaceae</taxon>
        <taxon>Neolewinella</taxon>
    </lineage>
</organism>
<accession>A0A923T8U0</accession>